<dbReference type="Proteomes" id="UP000753908">
    <property type="component" value="Unassembled WGS sequence"/>
</dbReference>
<dbReference type="Pfam" id="PF03683">
    <property type="entry name" value="UPF0175"/>
    <property type="match status" value="1"/>
</dbReference>
<reference evidence="2" key="1">
    <citation type="submission" date="2021-05" db="EMBL/GenBank/DDBJ databases">
        <authorList>
            <person name="Pietrasiak N."/>
            <person name="Ward R."/>
            <person name="Stajich J.E."/>
            <person name="Kurbessoian T."/>
        </authorList>
    </citation>
    <scope>NUCLEOTIDE SEQUENCE</scope>
    <source>
        <strain evidence="2">CPER-KK1</strain>
    </source>
</reference>
<dbReference type="AlphaFoldDB" id="A0A951UBI4"/>
<dbReference type="EMBL" id="JAHHIF010000034">
    <property type="protein sequence ID" value="MBW4547080.1"/>
    <property type="molecule type" value="Genomic_DNA"/>
</dbReference>
<dbReference type="PANTHER" id="PTHR37525">
    <property type="entry name" value="UPF0175 PROTEIN SSL1255"/>
    <property type="match status" value="1"/>
</dbReference>
<proteinExistence type="inferred from homology"/>
<name>A0A951UBI4_9CYAN</name>
<organism evidence="2 3">
    <name type="scientific">Symplocastrum torsivum CPER-KK1</name>
    <dbReference type="NCBI Taxonomy" id="450513"/>
    <lineage>
        <taxon>Bacteria</taxon>
        <taxon>Bacillati</taxon>
        <taxon>Cyanobacteriota</taxon>
        <taxon>Cyanophyceae</taxon>
        <taxon>Oscillatoriophycideae</taxon>
        <taxon>Oscillatoriales</taxon>
        <taxon>Microcoleaceae</taxon>
        <taxon>Symplocastrum</taxon>
    </lineage>
</organism>
<dbReference type="PANTHER" id="PTHR37525:SF1">
    <property type="entry name" value="UPF0175 PROTEIN SSL1255"/>
    <property type="match status" value="1"/>
</dbReference>
<comment type="caution">
    <text evidence="2">The sequence shown here is derived from an EMBL/GenBank/DDBJ whole genome shotgun (WGS) entry which is preliminary data.</text>
</comment>
<protein>
    <submittedName>
        <fullName evidence="2">UPF0175 family protein</fullName>
    </submittedName>
</protein>
<reference evidence="2" key="2">
    <citation type="journal article" date="2022" name="Microbiol. Resour. Announc.">
        <title>Metagenome Sequencing to Explore Phylogenomics of Terrestrial Cyanobacteria.</title>
        <authorList>
            <person name="Ward R.D."/>
            <person name="Stajich J.E."/>
            <person name="Johansen J.R."/>
            <person name="Huntemann M."/>
            <person name="Clum A."/>
            <person name="Foster B."/>
            <person name="Foster B."/>
            <person name="Roux S."/>
            <person name="Palaniappan K."/>
            <person name="Varghese N."/>
            <person name="Mukherjee S."/>
            <person name="Reddy T.B.K."/>
            <person name="Daum C."/>
            <person name="Copeland A."/>
            <person name="Chen I.A."/>
            <person name="Ivanova N.N."/>
            <person name="Kyrpides N.C."/>
            <person name="Shapiro N."/>
            <person name="Eloe-Fadrosh E.A."/>
            <person name="Pietrasiak N."/>
        </authorList>
    </citation>
    <scope>NUCLEOTIDE SEQUENCE</scope>
    <source>
        <strain evidence="2">CPER-KK1</strain>
    </source>
</reference>
<evidence type="ECO:0000256" key="1">
    <source>
        <dbReference type="ARBA" id="ARBA00005651"/>
    </source>
</evidence>
<evidence type="ECO:0000313" key="2">
    <source>
        <dbReference type="EMBL" id="MBW4547080.1"/>
    </source>
</evidence>
<dbReference type="InterPro" id="IPR052264">
    <property type="entry name" value="UPF0175_domain"/>
</dbReference>
<dbReference type="InterPro" id="IPR005368">
    <property type="entry name" value="UPF0175"/>
</dbReference>
<evidence type="ECO:0000313" key="3">
    <source>
        <dbReference type="Proteomes" id="UP000753908"/>
    </source>
</evidence>
<sequence length="80" mass="9160">MRDKPLEADYLKAIAYFQEKKLSLGKAAELAGMNRLDFMDILSQKGIVIFDYDESDLNTELSGITQLRFDIDSRRCPNNV</sequence>
<comment type="similarity">
    <text evidence="1">Belongs to the UPF0175 family.</text>
</comment>
<accession>A0A951UBI4</accession>
<gene>
    <name evidence="2" type="ORF">KME25_21950</name>
</gene>